<name>A0A8K1CE79_PYTOL</name>
<reference evidence="1" key="1">
    <citation type="submission" date="2019-03" db="EMBL/GenBank/DDBJ databases">
        <title>Long read genome sequence of the mycoparasitic Pythium oligandrum ATCC 38472 isolated from sugarbeet rhizosphere.</title>
        <authorList>
            <person name="Gaulin E."/>
        </authorList>
    </citation>
    <scope>NUCLEOTIDE SEQUENCE</scope>
    <source>
        <strain evidence="1">ATCC 38472_TT</strain>
    </source>
</reference>
<dbReference type="EMBL" id="SPLM01000108">
    <property type="protein sequence ID" value="TMW60627.1"/>
    <property type="molecule type" value="Genomic_DNA"/>
</dbReference>
<comment type="caution">
    <text evidence="1">The sequence shown here is derived from an EMBL/GenBank/DDBJ whole genome shotgun (WGS) entry which is preliminary data.</text>
</comment>
<dbReference type="AlphaFoldDB" id="A0A8K1CE79"/>
<dbReference type="Proteomes" id="UP000794436">
    <property type="component" value="Unassembled WGS sequence"/>
</dbReference>
<proteinExistence type="predicted"/>
<evidence type="ECO:0000313" key="1">
    <source>
        <dbReference type="EMBL" id="TMW60627.1"/>
    </source>
</evidence>
<accession>A0A8K1CE79</accession>
<organism evidence="1 2">
    <name type="scientific">Pythium oligandrum</name>
    <name type="common">Mycoparasitic fungus</name>
    <dbReference type="NCBI Taxonomy" id="41045"/>
    <lineage>
        <taxon>Eukaryota</taxon>
        <taxon>Sar</taxon>
        <taxon>Stramenopiles</taxon>
        <taxon>Oomycota</taxon>
        <taxon>Peronosporomycetes</taxon>
        <taxon>Pythiales</taxon>
        <taxon>Pythiaceae</taxon>
        <taxon>Pythium</taxon>
    </lineage>
</organism>
<protein>
    <submittedName>
        <fullName evidence="1">Uncharacterized protein</fullName>
    </submittedName>
</protein>
<evidence type="ECO:0000313" key="2">
    <source>
        <dbReference type="Proteomes" id="UP000794436"/>
    </source>
</evidence>
<gene>
    <name evidence="1" type="ORF">Poli38472_000669</name>
</gene>
<sequence>MPLWDEEELTEAVDLLGLRDSLEPLDLGDDFPRFSNVMRYEKEELYRFDVFGGVGRACLGWDVRFVKTQLRFLKEAAMSINIWVNIAMVKHADAKEMYLEVYHDVPCDSLGKADLQLASEYVRILLFNRLQGLSEEKKQVLRSLPIVAGLGGLLLG</sequence>
<keyword evidence="2" id="KW-1185">Reference proteome</keyword>